<sequence>MRILLVSLLFLIFFTPSQSVRFLFGSEIICDDPEYVFHFNISYWNGDNKISKERHLSARGSLFFYHEGAVGKMNGLDIHAKISHDCTEDESVMEEEYKFENVEKDKVVYRLDYTFKLNDEDYVDEHGSPMKVEHV</sequence>
<feature type="signal peptide" evidence="1">
    <location>
        <begin position="1"/>
        <end position="19"/>
    </location>
</feature>
<evidence type="ECO:0000313" key="2">
    <source>
        <dbReference type="EMBL" id="EGT41375.1"/>
    </source>
</evidence>
<proteinExistence type="predicted"/>
<dbReference type="EMBL" id="GL379993">
    <property type="protein sequence ID" value="EGT41375.1"/>
    <property type="molecule type" value="Genomic_DNA"/>
</dbReference>
<feature type="chain" id="PRO_5003406567" evidence="1">
    <location>
        <begin position="20"/>
        <end position="135"/>
    </location>
</feature>
<dbReference type="InParanoid" id="G0NZX0"/>
<dbReference type="STRING" id="135651.G0NZX0"/>
<gene>
    <name evidence="2" type="ORF">CAEBREN_22895</name>
</gene>
<dbReference type="HOGENOM" id="CLU_1887560_0_0_1"/>
<reference evidence="3" key="1">
    <citation type="submission" date="2011-07" db="EMBL/GenBank/DDBJ databases">
        <authorList>
            <consortium name="Caenorhabditis brenneri Sequencing and Analysis Consortium"/>
            <person name="Wilson R.K."/>
        </authorList>
    </citation>
    <scope>NUCLEOTIDE SEQUENCE [LARGE SCALE GENOMIC DNA]</scope>
    <source>
        <strain evidence="3">PB2801</strain>
    </source>
</reference>
<dbReference type="OMA" id="FAPIMAY"/>
<dbReference type="OrthoDB" id="5843011at2759"/>
<dbReference type="AlphaFoldDB" id="G0NZX0"/>
<accession>G0NZX0</accession>
<name>G0NZX0_CAEBE</name>
<dbReference type="eggNOG" id="ENOG502TKCV">
    <property type="taxonomic scope" value="Eukaryota"/>
</dbReference>
<dbReference type="Proteomes" id="UP000008068">
    <property type="component" value="Unassembled WGS sequence"/>
</dbReference>
<keyword evidence="3" id="KW-1185">Reference proteome</keyword>
<protein>
    <submittedName>
        <fullName evidence="2">Uncharacterized protein</fullName>
    </submittedName>
</protein>
<evidence type="ECO:0000256" key="1">
    <source>
        <dbReference type="SAM" id="SignalP"/>
    </source>
</evidence>
<evidence type="ECO:0000313" key="3">
    <source>
        <dbReference type="Proteomes" id="UP000008068"/>
    </source>
</evidence>
<organism evidence="3">
    <name type="scientific">Caenorhabditis brenneri</name>
    <name type="common">Nematode worm</name>
    <dbReference type="NCBI Taxonomy" id="135651"/>
    <lineage>
        <taxon>Eukaryota</taxon>
        <taxon>Metazoa</taxon>
        <taxon>Ecdysozoa</taxon>
        <taxon>Nematoda</taxon>
        <taxon>Chromadorea</taxon>
        <taxon>Rhabditida</taxon>
        <taxon>Rhabditina</taxon>
        <taxon>Rhabditomorpha</taxon>
        <taxon>Rhabditoidea</taxon>
        <taxon>Rhabditidae</taxon>
        <taxon>Peloderinae</taxon>
        <taxon>Caenorhabditis</taxon>
    </lineage>
</organism>
<keyword evidence="1" id="KW-0732">Signal</keyword>